<proteinExistence type="predicted"/>
<feature type="transmembrane region" description="Helical" evidence="5">
    <location>
        <begin position="373"/>
        <end position="392"/>
    </location>
</feature>
<dbReference type="RefSeq" id="WP_163772876.1">
    <property type="nucleotide sequence ID" value="NZ_JAAGXA010000009.1"/>
</dbReference>
<dbReference type="AlphaFoldDB" id="A0A6P0HNZ2"/>
<dbReference type="InterPro" id="IPR011701">
    <property type="entry name" value="MFS"/>
</dbReference>
<feature type="transmembrane region" description="Helical" evidence="5">
    <location>
        <begin position="290"/>
        <end position="320"/>
    </location>
</feature>
<gene>
    <name evidence="7" type="ORF">G3T38_13710</name>
</gene>
<evidence type="ECO:0000313" key="8">
    <source>
        <dbReference type="Proteomes" id="UP000468687"/>
    </source>
</evidence>
<dbReference type="InterPro" id="IPR020846">
    <property type="entry name" value="MFS_dom"/>
</dbReference>
<evidence type="ECO:0000256" key="4">
    <source>
        <dbReference type="ARBA" id="ARBA00023136"/>
    </source>
</evidence>
<dbReference type="PANTHER" id="PTHR23542">
    <property type="match status" value="1"/>
</dbReference>
<evidence type="ECO:0000256" key="5">
    <source>
        <dbReference type="SAM" id="Phobius"/>
    </source>
</evidence>
<evidence type="ECO:0000259" key="6">
    <source>
        <dbReference type="PROSITE" id="PS50850"/>
    </source>
</evidence>
<dbReference type="EMBL" id="JAAGXA010000009">
    <property type="protein sequence ID" value="NEN79335.1"/>
    <property type="molecule type" value="Genomic_DNA"/>
</dbReference>
<feature type="transmembrane region" description="Helical" evidence="5">
    <location>
        <begin position="255"/>
        <end position="278"/>
    </location>
</feature>
<dbReference type="SUPFAM" id="SSF103473">
    <property type="entry name" value="MFS general substrate transporter"/>
    <property type="match status" value="1"/>
</dbReference>
<protein>
    <submittedName>
        <fullName evidence="7">MFS transporter</fullName>
    </submittedName>
</protein>
<comment type="subcellular location">
    <subcellularLocation>
        <location evidence="1">Cell membrane</location>
        <topology evidence="1">Multi-pass membrane protein</topology>
    </subcellularLocation>
</comment>
<feature type="transmembrane region" description="Helical" evidence="5">
    <location>
        <begin position="216"/>
        <end position="235"/>
    </location>
</feature>
<dbReference type="Pfam" id="PF07690">
    <property type="entry name" value="MFS_1"/>
    <property type="match status" value="1"/>
</dbReference>
<accession>A0A6P0HNZ2</accession>
<keyword evidence="8" id="KW-1185">Reference proteome</keyword>
<organism evidence="7 8">
    <name type="scientific">Nocardioides zeae</name>
    <dbReference type="NCBI Taxonomy" id="1457234"/>
    <lineage>
        <taxon>Bacteria</taxon>
        <taxon>Bacillati</taxon>
        <taxon>Actinomycetota</taxon>
        <taxon>Actinomycetes</taxon>
        <taxon>Propionibacteriales</taxon>
        <taxon>Nocardioidaceae</taxon>
        <taxon>Nocardioides</taxon>
    </lineage>
</organism>
<keyword evidence="3 5" id="KW-1133">Transmembrane helix</keyword>
<evidence type="ECO:0000256" key="3">
    <source>
        <dbReference type="ARBA" id="ARBA00022989"/>
    </source>
</evidence>
<dbReference type="PANTHER" id="PTHR23542:SF1">
    <property type="entry name" value="MAJOR FACILITATOR SUPERFAMILY (MFS) PROFILE DOMAIN-CONTAINING PROTEIN"/>
    <property type="match status" value="1"/>
</dbReference>
<dbReference type="GO" id="GO:0005886">
    <property type="term" value="C:plasma membrane"/>
    <property type="evidence" value="ECO:0007669"/>
    <property type="project" value="UniProtKB-SubCell"/>
</dbReference>
<dbReference type="Gene3D" id="1.20.1250.20">
    <property type="entry name" value="MFS general substrate transporter like domains"/>
    <property type="match status" value="2"/>
</dbReference>
<dbReference type="PROSITE" id="PS50850">
    <property type="entry name" value="MFS"/>
    <property type="match status" value="1"/>
</dbReference>
<keyword evidence="2 5" id="KW-0812">Transmembrane</keyword>
<sequence length="409" mass="40824">MLSSAFSPYARILATPGALAFSATGLVARIPISTVSLGIVLLVSQQTGSYGLAGAISAVYVLANALLAVVHGRLADRLGQARALAPAIVVFAVAGIAVVATVTSGAPTWTTYAAAAVAGGALPQVGSCVRARWAHVLRGDAPGVQTAFALEAVVDEAVFITGPIVVTFLATLWHPAAGILTAVVTGLVGTLALAAQRRTQPPVTPHDASTGARPPLPVATMVALTALCFGLGSIFGSAEVATVAFAEEQDAKAWAGVLLALWALGSLAAGVVVGAVAWRAGPAVRMRWSAAALTVAMAPLVVAPSVWVLGLVLLVAGAAISPTLISTMSLIEQAAPRERVTEAMAVLHTGMAAGIAPGAALAGLCIDTWGAHAAYVVPVVSGVIAVAAAWLAPAGDTRSEPVPAEVRAP</sequence>
<keyword evidence="4 5" id="KW-0472">Membrane</keyword>
<evidence type="ECO:0000256" key="1">
    <source>
        <dbReference type="ARBA" id="ARBA00004651"/>
    </source>
</evidence>
<feature type="transmembrane region" description="Helical" evidence="5">
    <location>
        <begin position="345"/>
        <end position="366"/>
    </location>
</feature>
<dbReference type="InterPro" id="IPR036259">
    <property type="entry name" value="MFS_trans_sf"/>
</dbReference>
<comment type="caution">
    <text evidence="7">The sequence shown here is derived from an EMBL/GenBank/DDBJ whole genome shotgun (WGS) entry which is preliminary data.</text>
</comment>
<feature type="transmembrane region" description="Helical" evidence="5">
    <location>
        <begin position="172"/>
        <end position="195"/>
    </location>
</feature>
<feature type="transmembrane region" description="Helical" evidence="5">
    <location>
        <begin position="83"/>
        <end position="102"/>
    </location>
</feature>
<dbReference type="GO" id="GO:0022857">
    <property type="term" value="F:transmembrane transporter activity"/>
    <property type="evidence" value="ECO:0007669"/>
    <property type="project" value="InterPro"/>
</dbReference>
<evidence type="ECO:0000313" key="7">
    <source>
        <dbReference type="EMBL" id="NEN79335.1"/>
    </source>
</evidence>
<evidence type="ECO:0000256" key="2">
    <source>
        <dbReference type="ARBA" id="ARBA00022692"/>
    </source>
</evidence>
<reference evidence="7 8" key="1">
    <citation type="journal article" date="2014" name="Int. J. Syst. Evol. Microbiol.">
        <title>Nocardioides zeae sp. nov., isolated from the stem of Zea mays.</title>
        <authorList>
            <person name="Glaeser S.P."/>
            <person name="McInroy J.A."/>
            <person name="Busse H.J."/>
            <person name="Kampfer P."/>
        </authorList>
    </citation>
    <scope>NUCLEOTIDE SEQUENCE [LARGE SCALE GENOMIC DNA]</scope>
    <source>
        <strain evidence="7 8">JCM 30728</strain>
    </source>
</reference>
<name>A0A6P0HNZ2_9ACTN</name>
<feature type="transmembrane region" description="Helical" evidence="5">
    <location>
        <begin position="52"/>
        <end position="71"/>
    </location>
</feature>
<feature type="domain" description="Major facilitator superfamily (MFS) profile" evidence="6">
    <location>
        <begin position="218"/>
        <end position="409"/>
    </location>
</feature>
<dbReference type="Proteomes" id="UP000468687">
    <property type="component" value="Unassembled WGS sequence"/>
</dbReference>